<evidence type="ECO:0000256" key="4">
    <source>
        <dbReference type="ARBA" id="ARBA00022692"/>
    </source>
</evidence>
<name>A0A401T2K2_CHIPU</name>
<evidence type="ECO:0000259" key="8">
    <source>
        <dbReference type="PROSITE" id="PS50850"/>
    </source>
</evidence>
<dbReference type="InterPro" id="IPR036259">
    <property type="entry name" value="MFS_trans_sf"/>
</dbReference>
<feature type="transmembrane region" description="Helical" evidence="7">
    <location>
        <begin position="283"/>
        <end position="299"/>
    </location>
</feature>
<dbReference type="SUPFAM" id="SSF103473">
    <property type="entry name" value="MFS general substrate transporter"/>
    <property type="match status" value="1"/>
</dbReference>
<keyword evidence="10" id="KW-1185">Reference proteome</keyword>
<dbReference type="Proteomes" id="UP000287033">
    <property type="component" value="Unassembled WGS sequence"/>
</dbReference>
<feature type="transmembrane region" description="Helical" evidence="7">
    <location>
        <begin position="450"/>
        <end position="473"/>
    </location>
</feature>
<dbReference type="Pfam" id="PF07690">
    <property type="entry name" value="MFS_1"/>
    <property type="match status" value="1"/>
</dbReference>
<evidence type="ECO:0000256" key="6">
    <source>
        <dbReference type="ARBA" id="ARBA00023136"/>
    </source>
</evidence>
<reference evidence="9 10" key="1">
    <citation type="journal article" date="2018" name="Nat. Ecol. Evol.">
        <title>Shark genomes provide insights into elasmobranch evolution and the origin of vertebrates.</title>
        <authorList>
            <person name="Hara Y"/>
            <person name="Yamaguchi K"/>
            <person name="Onimaru K"/>
            <person name="Kadota M"/>
            <person name="Koyanagi M"/>
            <person name="Keeley SD"/>
            <person name="Tatsumi K"/>
            <person name="Tanaka K"/>
            <person name="Motone F"/>
            <person name="Kageyama Y"/>
            <person name="Nozu R"/>
            <person name="Adachi N"/>
            <person name="Nishimura O"/>
            <person name="Nakagawa R"/>
            <person name="Tanegashima C"/>
            <person name="Kiyatake I"/>
            <person name="Matsumoto R"/>
            <person name="Murakumo K"/>
            <person name="Nishida K"/>
            <person name="Terakita A"/>
            <person name="Kuratani S"/>
            <person name="Sato K"/>
            <person name="Hyodo S Kuraku.S."/>
        </authorList>
    </citation>
    <scope>NUCLEOTIDE SEQUENCE [LARGE SCALE GENOMIC DNA]</scope>
</reference>
<dbReference type="PROSITE" id="PS50850">
    <property type="entry name" value="MFS"/>
    <property type="match status" value="1"/>
</dbReference>
<evidence type="ECO:0000256" key="1">
    <source>
        <dbReference type="ARBA" id="ARBA00004141"/>
    </source>
</evidence>
<gene>
    <name evidence="9" type="ORF">chiPu_0015385</name>
</gene>
<feature type="transmembrane region" description="Helical" evidence="7">
    <location>
        <begin position="390"/>
        <end position="412"/>
    </location>
</feature>
<dbReference type="OMA" id="PTWIGVC"/>
<comment type="subcellular location">
    <subcellularLocation>
        <location evidence="1">Membrane</location>
        <topology evidence="1">Multi-pass membrane protein</topology>
    </subcellularLocation>
</comment>
<dbReference type="Pfam" id="PF00083">
    <property type="entry name" value="Sugar_tr"/>
    <property type="match status" value="1"/>
</dbReference>
<dbReference type="InterPro" id="IPR005828">
    <property type="entry name" value="MFS_sugar_transport-like"/>
</dbReference>
<comment type="caution">
    <text evidence="9">The sequence shown here is derived from an EMBL/GenBank/DDBJ whole genome shotgun (WGS) entry which is preliminary data.</text>
</comment>
<accession>A0A401T2K2</accession>
<keyword evidence="6 7" id="KW-0472">Membrane</keyword>
<dbReference type="InterPro" id="IPR020846">
    <property type="entry name" value="MFS_dom"/>
</dbReference>
<feature type="transmembrane region" description="Helical" evidence="7">
    <location>
        <begin position="46"/>
        <end position="70"/>
    </location>
</feature>
<organism evidence="9 10">
    <name type="scientific">Chiloscyllium punctatum</name>
    <name type="common">Brownbanded bambooshark</name>
    <name type="synonym">Hemiscyllium punctatum</name>
    <dbReference type="NCBI Taxonomy" id="137246"/>
    <lineage>
        <taxon>Eukaryota</taxon>
        <taxon>Metazoa</taxon>
        <taxon>Chordata</taxon>
        <taxon>Craniata</taxon>
        <taxon>Vertebrata</taxon>
        <taxon>Chondrichthyes</taxon>
        <taxon>Elasmobranchii</taxon>
        <taxon>Galeomorphii</taxon>
        <taxon>Galeoidea</taxon>
        <taxon>Orectolobiformes</taxon>
        <taxon>Hemiscylliidae</taxon>
        <taxon>Chiloscyllium</taxon>
    </lineage>
</organism>
<dbReference type="GO" id="GO:0022857">
    <property type="term" value="F:transmembrane transporter activity"/>
    <property type="evidence" value="ECO:0007669"/>
    <property type="project" value="InterPro"/>
</dbReference>
<sequence length="492" mass="54885">MTASKSAVINYIHLDESCTLSFRKAPRKTYTVEEAVETIGFGRFHVLLVSIMGSTSVAEAMEIMLLAVISPVIRCEWRLEEWQVAMVTTMVFLGFMSCSWIWGYLADRYGRWKILLLVTVWSSYYSGLTSFAHTYGWFVFLRSMVGCGVAGHSQGFIIMTEFMPSKYRGRILPLGQLFWLLGSIIEILLAYLIIPTLGWRWLVRISTIPSIILLVVFKCIPESARYNVSVGKSQFATKTLTYIARMNRSCLPQGSLLDSETSIRGRMSDLLGTEFRRTTLQSWFIWLGTAFAYYGLVLTSSELLENNPVCGSEGANKGPDVVNTLETCHCKMFESADYQTMIISTLGEFMFIPFSPFIIESLGRRRSLALTMAASGIFFLLLNICSSRSVLTTLLFILRALVSANFTIIYIYTAEVYPTTIRSLGLGSCSSMARIGAMIAPFVAQVLLGTWPITALCLFSAVCIICSILAFTLPIETKGRAMQEINPSTSSI</sequence>
<keyword evidence="3" id="KW-0813">Transport</keyword>
<dbReference type="InterPro" id="IPR011701">
    <property type="entry name" value="MFS"/>
</dbReference>
<evidence type="ECO:0000256" key="7">
    <source>
        <dbReference type="SAM" id="Phobius"/>
    </source>
</evidence>
<evidence type="ECO:0000313" key="10">
    <source>
        <dbReference type="Proteomes" id="UP000287033"/>
    </source>
</evidence>
<feature type="domain" description="Major facilitator superfamily (MFS) profile" evidence="8">
    <location>
        <begin position="48"/>
        <end position="478"/>
    </location>
</feature>
<feature type="transmembrane region" description="Helical" evidence="7">
    <location>
        <begin position="424"/>
        <end position="444"/>
    </location>
</feature>
<feature type="transmembrane region" description="Helical" evidence="7">
    <location>
        <begin position="114"/>
        <end position="133"/>
    </location>
</feature>
<comment type="similarity">
    <text evidence="2">Belongs to the major facilitator superfamily.</text>
</comment>
<dbReference type="OrthoDB" id="4139357at2759"/>
<proteinExistence type="inferred from homology"/>
<evidence type="ECO:0000256" key="3">
    <source>
        <dbReference type="ARBA" id="ARBA00022448"/>
    </source>
</evidence>
<keyword evidence="5 7" id="KW-1133">Transmembrane helix</keyword>
<evidence type="ECO:0000256" key="2">
    <source>
        <dbReference type="ARBA" id="ARBA00008335"/>
    </source>
</evidence>
<feature type="transmembrane region" description="Helical" evidence="7">
    <location>
        <begin position="366"/>
        <end position="384"/>
    </location>
</feature>
<dbReference type="PANTHER" id="PTHR23511">
    <property type="entry name" value="SYNAPTIC VESICLE GLYCOPROTEIN 2"/>
    <property type="match status" value="1"/>
</dbReference>
<dbReference type="PANTHER" id="PTHR23511:SF45">
    <property type="entry name" value="SVOP LIKE"/>
    <property type="match status" value="1"/>
</dbReference>
<dbReference type="EMBL" id="BEZZ01000903">
    <property type="protein sequence ID" value="GCC36885.1"/>
    <property type="molecule type" value="Genomic_DNA"/>
</dbReference>
<keyword evidence="4 7" id="KW-0812">Transmembrane</keyword>
<dbReference type="AlphaFoldDB" id="A0A401T2K2"/>
<feature type="transmembrane region" description="Helical" evidence="7">
    <location>
        <begin position="82"/>
        <end position="102"/>
    </location>
</feature>
<dbReference type="GO" id="GO:0016020">
    <property type="term" value="C:membrane"/>
    <property type="evidence" value="ECO:0007669"/>
    <property type="project" value="UniProtKB-SubCell"/>
</dbReference>
<dbReference type="Gene3D" id="1.20.1250.20">
    <property type="entry name" value="MFS general substrate transporter like domains"/>
    <property type="match status" value="1"/>
</dbReference>
<evidence type="ECO:0000256" key="5">
    <source>
        <dbReference type="ARBA" id="ARBA00022989"/>
    </source>
</evidence>
<protein>
    <recommendedName>
        <fullName evidence="8">Major facilitator superfamily (MFS) profile domain-containing protein</fullName>
    </recommendedName>
</protein>
<evidence type="ECO:0000313" key="9">
    <source>
        <dbReference type="EMBL" id="GCC36885.1"/>
    </source>
</evidence>
<feature type="transmembrane region" description="Helical" evidence="7">
    <location>
        <begin position="341"/>
        <end position="359"/>
    </location>
</feature>
<feature type="transmembrane region" description="Helical" evidence="7">
    <location>
        <begin position="171"/>
        <end position="193"/>
    </location>
</feature>
<dbReference type="STRING" id="137246.A0A401T2K2"/>